<gene>
    <name evidence="5 6" type="primary">rpmC</name>
    <name evidence="6" type="ORF">COV29_01250</name>
</gene>
<keyword evidence="3 5" id="KW-0687">Ribonucleoprotein</keyword>
<dbReference type="GO" id="GO:0005840">
    <property type="term" value="C:ribosome"/>
    <property type="evidence" value="ECO:0007669"/>
    <property type="project" value="UniProtKB-KW"/>
</dbReference>
<dbReference type="Pfam" id="PF00831">
    <property type="entry name" value="Ribosomal_L29"/>
    <property type="match status" value="1"/>
</dbReference>
<proteinExistence type="inferred from homology"/>
<dbReference type="InterPro" id="IPR018254">
    <property type="entry name" value="Ribosomal_uL29_CS"/>
</dbReference>
<dbReference type="InterPro" id="IPR036049">
    <property type="entry name" value="Ribosomal_uL29_sf"/>
</dbReference>
<comment type="caution">
    <text evidence="6">The sequence shown here is derived from an EMBL/GenBank/DDBJ whole genome shotgun (WGS) entry which is preliminary data.</text>
</comment>
<reference evidence="6 7" key="1">
    <citation type="submission" date="2017-09" db="EMBL/GenBank/DDBJ databases">
        <title>Depth-based differentiation of microbial function through sediment-hosted aquifers and enrichment of novel symbionts in the deep terrestrial subsurface.</title>
        <authorList>
            <person name="Probst A.J."/>
            <person name="Ladd B."/>
            <person name="Jarett J.K."/>
            <person name="Geller-Mcgrath D.E."/>
            <person name="Sieber C.M."/>
            <person name="Emerson J.B."/>
            <person name="Anantharaman K."/>
            <person name="Thomas B.C."/>
            <person name="Malmstrom R."/>
            <person name="Stieglmeier M."/>
            <person name="Klingl A."/>
            <person name="Woyke T."/>
            <person name="Ryan C.M."/>
            <person name="Banfield J.F."/>
        </authorList>
    </citation>
    <scope>NUCLEOTIDE SEQUENCE [LARGE SCALE GENOMIC DNA]</scope>
    <source>
        <strain evidence="6">CG10_big_fil_rev_8_21_14_0_10_36_16</strain>
    </source>
</reference>
<dbReference type="SUPFAM" id="SSF46561">
    <property type="entry name" value="Ribosomal protein L29 (L29p)"/>
    <property type="match status" value="1"/>
</dbReference>
<dbReference type="GO" id="GO:1990904">
    <property type="term" value="C:ribonucleoprotein complex"/>
    <property type="evidence" value="ECO:0007669"/>
    <property type="project" value="UniProtKB-KW"/>
</dbReference>
<evidence type="ECO:0000256" key="1">
    <source>
        <dbReference type="ARBA" id="ARBA00009254"/>
    </source>
</evidence>
<dbReference type="CDD" id="cd00427">
    <property type="entry name" value="Ribosomal_L29_HIP"/>
    <property type="match status" value="1"/>
</dbReference>
<sequence length="61" mass="7034">MKYQELQNKSEEELRGMLNELRIKLGEMKFQVASNALKNTNEIKQAKKNIARILTVLSGNK</sequence>
<evidence type="ECO:0000256" key="5">
    <source>
        <dbReference type="HAMAP-Rule" id="MF_00374"/>
    </source>
</evidence>
<comment type="similarity">
    <text evidence="1 5">Belongs to the universal ribosomal protein uL29 family.</text>
</comment>
<accession>A0A2J0Q869</accession>
<dbReference type="GO" id="GO:0006412">
    <property type="term" value="P:translation"/>
    <property type="evidence" value="ECO:0007669"/>
    <property type="project" value="UniProtKB-UniRule"/>
</dbReference>
<keyword evidence="2 5" id="KW-0689">Ribosomal protein</keyword>
<dbReference type="Gene3D" id="1.10.287.310">
    <property type="match status" value="1"/>
</dbReference>
<dbReference type="PROSITE" id="PS00579">
    <property type="entry name" value="RIBOSOMAL_L29"/>
    <property type="match status" value="1"/>
</dbReference>
<dbReference type="AlphaFoldDB" id="A0A2J0Q869"/>
<dbReference type="HAMAP" id="MF_00374">
    <property type="entry name" value="Ribosomal_uL29"/>
    <property type="match status" value="1"/>
</dbReference>
<dbReference type="NCBIfam" id="TIGR00012">
    <property type="entry name" value="L29"/>
    <property type="match status" value="1"/>
</dbReference>
<dbReference type="GO" id="GO:0003735">
    <property type="term" value="F:structural constituent of ribosome"/>
    <property type="evidence" value="ECO:0007669"/>
    <property type="project" value="InterPro"/>
</dbReference>
<dbReference type="InterPro" id="IPR001854">
    <property type="entry name" value="Ribosomal_uL29"/>
</dbReference>
<protein>
    <recommendedName>
        <fullName evidence="4 5">Large ribosomal subunit protein uL29</fullName>
    </recommendedName>
</protein>
<dbReference type="Proteomes" id="UP000228496">
    <property type="component" value="Unassembled WGS sequence"/>
</dbReference>
<evidence type="ECO:0000256" key="4">
    <source>
        <dbReference type="ARBA" id="ARBA00035204"/>
    </source>
</evidence>
<name>A0A2J0Q869_9BACT</name>
<dbReference type="EMBL" id="PCXQ01000003">
    <property type="protein sequence ID" value="PJE51363.1"/>
    <property type="molecule type" value="Genomic_DNA"/>
</dbReference>
<organism evidence="6 7">
    <name type="scientific">Candidatus Yanofskybacteria bacterium CG10_big_fil_rev_8_21_14_0_10_36_16</name>
    <dbReference type="NCBI Taxonomy" id="1975096"/>
    <lineage>
        <taxon>Bacteria</taxon>
        <taxon>Candidatus Yanofskyibacteriota</taxon>
    </lineage>
</organism>
<evidence type="ECO:0000313" key="7">
    <source>
        <dbReference type="Proteomes" id="UP000228496"/>
    </source>
</evidence>
<evidence type="ECO:0000256" key="3">
    <source>
        <dbReference type="ARBA" id="ARBA00023274"/>
    </source>
</evidence>
<evidence type="ECO:0000313" key="6">
    <source>
        <dbReference type="EMBL" id="PJE51363.1"/>
    </source>
</evidence>
<evidence type="ECO:0000256" key="2">
    <source>
        <dbReference type="ARBA" id="ARBA00022980"/>
    </source>
</evidence>